<dbReference type="Pfam" id="PF01569">
    <property type="entry name" value="PAP2"/>
    <property type="match status" value="1"/>
</dbReference>
<feature type="transmembrane region" description="Helical" evidence="7">
    <location>
        <begin position="205"/>
        <end position="224"/>
    </location>
</feature>
<dbReference type="PANTHER" id="PTHR10165">
    <property type="entry name" value="LIPID PHOSPHATE PHOSPHATASE"/>
    <property type="match status" value="1"/>
</dbReference>
<keyword evidence="5 7" id="KW-0472">Membrane</keyword>
<dbReference type="GO" id="GO:0006644">
    <property type="term" value="P:phospholipid metabolic process"/>
    <property type="evidence" value="ECO:0007669"/>
    <property type="project" value="InterPro"/>
</dbReference>
<name>A0A6B2LBR2_9EUKA</name>
<dbReference type="InterPro" id="IPR036938">
    <property type="entry name" value="PAP2/HPO_sf"/>
</dbReference>
<dbReference type="EMBL" id="GIBP01005553">
    <property type="protein sequence ID" value="NDV34522.1"/>
    <property type="molecule type" value="Transcribed_RNA"/>
</dbReference>
<feature type="domain" description="Phosphatidic acid phosphatase type 2/haloperoxidase" evidence="8">
    <location>
        <begin position="92"/>
        <end position="251"/>
    </location>
</feature>
<proteinExistence type="inferred from homology"/>
<feature type="region of interest" description="Disordered" evidence="6">
    <location>
        <begin position="270"/>
        <end position="289"/>
    </location>
</feature>
<evidence type="ECO:0000256" key="5">
    <source>
        <dbReference type="ARBA" id="ARBA00023136"/>
    </source>
</evidence>
<dbReference type="SUPFAM" id="SSF48317">
    <property type="entry name" value="Acid phosphatase/Vanadium-dependent haloperoxidase"/>
    <property type="match status" value="1"/>
</dbReference>
<dbReference type="GO" id="GO:0008195">
    <property type="term" value="F:phosphatidate phosphatase activity"/>
    <property type="evidence" value="ECO:0007669"/>
    <property type="project" value="TreeGrafter"/>
</dbReference>
<evidence type="ECO:0000256" key="3">
    <source>
        <dbReference type="ARBA" id="ARBA00022692"/>
    </source>
</evidence>
<dbReference type="GO" id="GO:0046839">
    <property type="term" value="P:phospholipid dephosphorylation"/>
    <property type="evidence" value="ECO:0007669"/>
    <property type="project" value="TreeGrafter"/>
</dbReference>
<comment type="similarity">
    <text evidence="2">Belongs to the PA-phosphatase related phosphoesterase family.</text>
</comment>
<evidence type="ECO:0000256" key="2">
    <source>
        <dbReference type="ARBA" id="ARBA00008816"/>
    </source>
</evidence>
<evidence type="ECO:0000256" key="7">
    <source>
        <dbReference type="SAM" id="Phobius"/>
    </source>
</evidence>
<keyword evidence="4 7" id="KW-1133">Transmembrane helix</keyword>
<dbReference type="InterPro" id="IPR000326">
    <property type="entry name" value="PAP2/HPO"/>
</dbReference>
<sequence>MYWVDFIVLLFFGMIAVICHFAMTPYDRFFVEQDPTLSYPYRVLPGDQAIPNVLIIILVIPVPLVILLIWVLVFRYCVKLKPGDRRIIDPVLVILAFLEAMAITIAITEFMKNFVGRKRPNFFAMCNYQGYRDALESNDLTAYLNVTVFGRPGNLSNCRELTTSILQDSQYSFPSGHSSSSFCALTFTAMYFMETLHHCFSKHQMTKGLVGICFIWAAAVIAGTRPRDYWHNFDDILSGSVIGLMVGAHIFYLNYKVDITTSLPGTCCGGEEDPDAKDKERQINPAPEL</sequence>
<evidence type="ECO:0000256" key="4">
    <source>
        <dbReference type="ARBA" id="ARBA00022989"/>
    </source>
</evidence>
<organism evidence="9">
    <name type="scientific">Arcella intermedia</name>
    <dbReference type="NCBI Taxonomy" id="1963864"/>
    <lineage>
        <taxon>Eukaryota</taxon>
        <taxon>Amoebozoa</taxon>
        <taxon>Tubulinea</taxon>
        <taxon>Elardia</taxon>
        <taxon>Arcellinida</taxon>
        <taxon>Sphaerothecina</taxon>
        <taxon>Arcellidae</taxon>
        <taxon>Arcella</taxon>
    </lineage>
</organism>
<feature type="transmembrane region" description="Helical" evidence="7">
    <location>
        <begin position="53"/>
        <end position="78"/>
    </location>
</feature>
<feature type="transmembrane region" description="Helical" evidence="7">
    <location>
        <begin position="7"/>
        <end position="26"/>
    </location>
</feature>
<dbReference type="Gene3D" id="1.20.144.10">
    <property type="entry name" value="Phosphatidic acid phosphatase type 2/haloperoxidase"/>
    <property type="match status" value="1"/>
</dbReference>
<protein>
    <recommendedName>
        <fullName evidence="8">Phosphatidic acid phosphatase type 2/haloperoxidase domain-containing protein</fullName>
    </recommendedName>
</protein>
<keyword evidence="3 7" id="KW-0812">Transmembrane</keyword>
<feature type="transmembrane region" description="Helical" evidence="7">
    <location>
        <begin position="90"/>
        <end position="111"/>
    </location>
</feature>
<feature type="transmembrane region" description="Helical" evidence="7">
    <location>
        <begin position="176"/>
        <end position="193"/>
    </location>
</feature>
<dbReference type="GO" id="GO:0016020">
    <property type="term" value="C:membrane"/>
    <property type="evidence" value="ECO:0007669"/>
    <property type="project" value="UniProtKB-SubCell"/>
</dbReference>
<dbReference type="SMART" id="SM00014">
    <property type="entry name" value="acidPPc"/>
    <property type="match status" value="1"/>
</dbReference>
<comment type="subcellular location">
    <subcellularLocation>
        <location evidence="1">Membrane</location>
        <topology evidence="1">Multi-pass membrane protein</topology>
    </subcellularLocation>
</comment>
<dbReference type="AlphaFoldDB" id="A0A6B2LBR2"/>
<dbReference type="InterPro" id="IPR043216">
    <property type="entry name" value="PAP-like"/>
</dbReference>
<dbReference type="PANTHER" id="PTHR10165:SF35">
    <property type="entry name" value="RE23632P"/>
    <property type="match status" value="1"/>
</dbReference>
<reference evidence="9" key="1">
    <citation type="journal article" date="2020" name="J. Eukaryot. Microbiol.">
        <title>De novo Sequencing, Assembly and Annotation of the Transcriptome for the Free-Living Testate Amoeba Arcella intermedia.</title>
        <authorList>
            <person name="Ribeiro G.M."/>
            <person name="Porfirio-Sousa A.L."/>
            <person name="Maurer-Alcala X.X."/>
            <person name="Katz L.A."/>
            <person name="Lahr D.J.G."/>
        </authorList>
    </citation>
    <scope>NUCLEOTIDE SEQUENCE</scope>
</reference>
<accession>A0A6B2LBR2</accession>
<evidence type="ECO:0000256" key="1">
    <source>
        <dbReference type="ARBA" id="ARBA00004141"/>
    </source>
</evidence>
<evidence type="ECO:0000259" key="8">
    <source>
        <dbReference type="SMART" id="SM00014"/>
    </source>
</evidence>
<evidence type="ECO:0000313" key="9">
    <source>
        <dbReference type="EMBL" id="NDV34522.1"/>
    </source>
</evidence>
<feature type="transmembrane region" description="Helical" evidence="7">
    <location>
        <begin position="236"/>
        <end position="255"/>
    </location>
</feature>
<evidence type="ECO:0000256" key="6">
    <source>
        <dbReference type="SAM" id="MobiDB-lite"/>
    </source>
</evidence>